<name>A0A4E0Q7T8_9EURY</name>
<dbReference type="SUPFAM" id="SSF51161">
    <property type="entry name" value="Trimeric LpxA-like enzymes"/>
    <property type="match status" value="1"/>
</dbReference>
<dbReference type="PANTHER" id="PTHR35024:SF4">
    <property type="entry name" value="POLYMER-FORMING CYTOSKELETAL PROTEIN"/>
    <property type="match status" value="1"/>
</dbReference>
<dbReference type="InterPro" id="IPR007607">
    <property type="entry name" value="BacA/B"/>
</dbReference>
<reference evidence="1 2" key="1">
    <citation type="submission" date="2017-11" db="EMBL/GenBank/DDBJ databases">
        <title>Isolation and Characterization of Methanogenic Archaea from Saline Meromictic Lake at Siberia.</title>
        <authorList>
            <person name="Shen Y."/>
            <person name="Huang H.-H."/>
            <person name="Lai M.-C."/>
            <person name="Chen S.-C."/>
        </authorList>
    </citation>
    <scope>NUCLEOTIDE SEQUENCE [LARGE SCALE GENOMIC DNA]</scope>
    <source>
        <strain evidence="1 2">SY-01</strain>
    </source>
</reference>
<dbReference type="OrthoDB" id="114270at2157"/>
<sequence length="142" mass="15404">MSEELRHHEESNTYIARKRSYFENDINIDGNLIVGAGSGFWKDLHVRGTLKLGKGSSVKGNITADNIVIGPRSEIKGNVEATSDLKIFDRVTVDGSVTAGKTMSIRPGCTVGFVRASEALELIGQVNVKEIETGTKVIVRSE</sequence>
<comment type="caution">
    <text evidence="1">The sequence shown here is derived from an EMBL/GenBank/DDBJ whole genome shotgun (WGS) entry which is preliminary data.</text>
</comment>
<proteinExistence type="predicted"/>
<dbReference type="AlphaFoldDB" id="A0A4E0Q7T8"/>
<dbReference type="EMBL" id="PGGK01000002">
    <property type="protein sequence ID" value="TGC10936.1"/>
    <property type="molecule type" value="Genomic_DNA"/>
</dbReference>
<dbReference type="Gene3D" id="2.160.10.10">
    <property type="entry name" value="Hexapeptide repeat proteins"/>
    <property type="match status" value="1"/>
</dbReference>
<evidence type="ECO:0000313" key="1">
    <source>
        <dbReference type="EMBL" id="TGC10936.1"/>
    </source>
</evidence>
<dbReference type="InterPro" id="IPR011004">
    <property type="entry name" value="Trimer_LpxA-like_sf"/>
</dbReference>
<organism evidence="1 2">
    <name type="scientific">Methanolobus halotolerans</name>
    <dbReference type="NCBI Taxonomy" id="2052935"/>
    <lineage>
        <taxon>Archaea</taxon>
        <taxon>Methanobacteriati</taxon>
        <taxon>Methanobacteriota</taxon>
        <taxon>Stenosarchaea group</taxon>
        <taxon>Methanomicrobia</taxon>
        <taxon>Methanosarcinales</taxon>
        <taxon>Methanosarcinaceae</taxon>
        <taxon>Methanolobus</taxon>
    </lineage>
</organism>
<dbReference type="Pfam" id="PF04519">
    <property type="entry name" value="Bactofilin"/>
    <property type="match status" value="1"/>
</dbReference>
<dbReference type="RefSeq" id="WP_135388465.1">
    <property type="nucleotide sequence ID" value="NZ_PGGK01000002.1"/>
</dbReference>
<dbReference type="PANTHER" id="PTHR35024">
    <property type="entry name" value="HYPOTHETICAL CYTOSOLIC PROTEIN"/>
    <property type="match status" value="1"/>
</dbReference>
<dbReference type="Proteomes" id="UP000297295">
    <property type="component" value="Unassembled WGS sequence"/>
</dbReference>
<evidence type="ECO:0008006" key="3">
    <source>
        <dbReference type="Google" id="ProtNLM"/>
    </source>
</evidence>
<protein>
    <recommendedName>
        <fullName evidence="3">Polymer-forming protein</fullName>
    </recommendedName>
</protein>
<evidence type="ECO:0000313" key="2">
    <source>
        <dbReference type="Proteomes" id="UP000297295"/>
    </source>
</evidence>
<keyword evidence="2" id="KW-1185">Reference proteome</keyword>
<accession>A0A4E0Q7T8</accession>
<gene>
    <name evidence="1" type="ORF">CUN85_01920</name>
</gene>